<keyword evidence="7" id="KW-1185">Reference proteome</keyword>
<dbReference type="SUPFAM" id="SSF46785">
    <property type="entry name" value="Winged helix' DNA-binding domain"/>
    <property type="match status" value="1"/>
</dbReference>
<dbReference type="PROSITE" id="PS50931">
    <property type="entry name" value="HTH_LYSR"/>
    <property type="match status" value="1"/>
</dbReference>
<evidence type="ECO:0000256" key="4">
    <source>
        <dbReference type="ARBA" id="ARBA00023163"/>
    </source>
</evidence>
<keyword evidence="3" id="KW-0238">DNA-binding</keyword>
<dbReference type="InterPro" id="IPR036388">
    <property type="entry name" value="WH-like_DNA-bd_sf"/>
</dbReference>
<dbReference type="STRING" id="1480615.AWJ14_19785"/>
<dbReference type="RefSeq" id="WP_171904904.1">
    <property type="nucleotide sequence ID" value="NZ_LQZT01000042.1"/>
</dbReference>
<evidence type="ECO:0000313" key="6">
    <source>
        <dbReference type="EMBL" id="OCW56334.1"/>
    </source>
</evidence>
<evidence type="ECO:0000313" key="7">
    <source>
        <dbReference type="Proteomes" id="UP000094795"/>
    </source>
</evidence>
<dbReference type="GO" id="GO:0003700">
    <property type="term" value="F:DNA-binding transcription factor activity"/>
    <property type="evidence" value="ECO:0007669"/>
    <property type="project" value="InterPro"/>
</dbReference>
<dbReference type="InterPro" id="IPR000847">
    <property type="entry name" value="LysR_HTH_N"/>
</dbReference>
<evidence type="ECO:0000256" key="1">
    <source>
        <dbReference type="ARBA" id="ARBA00009437"/>
    </source>
</evidence>
<protein>
    <recommendedName>
        <fullName evidence="5">HTH lysR-type domain-containing protein</fullName>
    </recommendedName>
</protein>
<dbReference type="SUPFAM" id="SSF53850">
    <property type="entry name" value="Periplasmic binding protein-like II"/>
    <property type="match status" value="1"/>
</dbReference>
<name>A0A1C1YS63_9HYPH</name>
<dbReference type="InterPro" id="IPR058163">
    <property type="entry name" value="LysR-type_TF_proteobact-type"/>
</dbReference>
<dbReference type="GO" id="GO:0006351">
    <property type="term" value="P:DNA-templated transcription"/>
    <property type="evidence" value="ECO:0007669"/>
    <property type="project" value="TreeGrafter"/>
</dbReference>
<accession>A0A1C1YS63</accession>
<keyword evidence="4" id="KW-0804">Transcription</keyword>
<dbReference type="InterPro" id="IPR005119">
    <property type="entry name" value="LysR_subst-bd"/>
</dbReference>
<dbReference type="AlphaFoldDB" id="A0A1C1YS63"/>
<dbReference type="Proteomes" id="UP000094795">
    <property type="component" value="Unassembled WGS sequence"/>
</dbReference>
<evidence type="ECO:0000256" key="3">
    <source>
        <dbReference type="ARBA" id="ARBA00023125"/>
    </source>
</evidence>
<dbReference type="PRINTS" id="PR00039">
    <property type="entry name" value="HTHLYSR"/>
</dbReference>
<dbReference type="PANTHER" id="PTHR30537:SF26">
    <property type="entry name" value="GLYCINE CLEAVAGE SYSTEM TRANSCRIPTIONAL ACTIVATOR"/>
    <property type="match status" value="1"/>
</dbReference>
<organism evidence="6 7">
    <name type="scientific">Hoeflea olei</name>
    <dbReference type="NCBI Taxonomy" id="1480615"/>
    <lineage>
        <taxon>Bacteria</taxon>
        <taxon>Pseudomonadati</taxon>
        <taxon>Pseudomonadota</taxon>
        <taxon>Alphaproteobacteria</taxon>
        <taxon>Hyphomicrobiales</taxon>
        <taxon>Rhizobiaceae</taxon>
        <taxon>Hoeflea</taxon>
    </lineage>
</organism>
<dbReference type="GO" id="GO:0043565">
    <property type="term" value="F:sequence-specific DNA binding"/>
    <property type="evidence" value="ECO:0007669"/>
    <property type="project" value="TreeGrafter"/>
</dbReference>
<comment type="similarity">
    <text evidence="1">Belongs to the LysR transcriptional regulatory family.</text>
</comment>
<evidence type="ECO:0000259" key="5">
    <source>
        <dbReference type="PROSITE" id="PS50931"/>
    </source>
</evidence>
<reference evidence="6 7" key="1">
    <citation type="submission" date="2015-12" db="EMBL/GenBank/DDBJ databases">
        <authorList>
            <person name="Shamseldin A."/>
            <person name="Moawad H."/>
            <person name="Abd El-Rahim W.M."/>
            <person name="Sadowsky M.J."/>
        </authorList>
    </citation>
    <scope>NUCLEOTIDE SEQUENCE [LARGE SCALE GENOMIC DNA]</scope>
    <source>
        <strain evidence="6 7">JC234</strain>
    </source>
</reference>
<feature type="domain" description="HTH lysR-type" evidence="5">
    <location>
        <begin position="26"/>
        <end position="83"/>
    </location>
</feature>
<dbReference type="Pfam" id="PF03466">
    <property type="entry name" value="LysR_substrate"/>
    <property type="match status" value="1"/>
</dbReference>
<dbReference type="InterPro" id="IPR036390">
    <property type="entry name" value="WH_DNA-bd_sf"/>
</dbReference>
<dbReference type="Gene3D" id="3.40.190.10">
    <property type="entry name" value="Periplasmic binding protein-like II"/>
    <property type="match status" value="2"/>
</dbReference>
<sequence>MCRDAAGPLGAARFLSGGEIIARFIPSTTALITFEAAARLGGFSRAAEELCLSESAVSKQIAKLESYLDLKLFDRAAGRFGLTEAGRAYVTEIRRTLDKLEADTKNAANFQMTRKELQIAALPTFSNKWLMPRLGTFFRRHPDIIVNIRGKIDPFDFSELEFDAAVHFADPQWQGVRQSTLFSEELIAVANPQHFPVEQWQAADCRGAGFVGAPLLHKVTREDAWRRWLQGARLDHPNPASGAQFDTFSTVIEAVRSGIGIALVPRLYVERELARGELVQFHPHTLRDEKTYMLILPDREVLHPSLMAFSDWLHDEARAFRTARLAEETA</sequence>
<proteinExistence type="inferred from homology"/>
<dbReference type="EMBL" id="LQZT01000042">
    <property type="protein sequence ID" value="OCW56334.1"/>
    <property type="molecule type" value="Genomic_DNA"/>
</dbReference>
<gene>
    <name evidence="6" type="ORF">AWJ14_19785</name>
</gene>
<keyword evidence="2" id="KW-0805">Transcription regulation</keyword>
<dbReference type="Gene3D" id="1.10.10.10">
    <property type="entry name" value="Winged helix-like DNA-binding domain superfamily/Winged helix DNA-binding domain"/>
    <property type="match status" value="1"/>
</dbReference>
<comment type="caution">
    <text evidence="6">The sequence shown here is derived from an EMBL/GenBank/DDBJ whole genome shotgun (WGS) entry which is preliminary data.</text>
</comment>
<dbReference type="Pfam" id="PF00126">
    <property type="entry name" value="HTH_1"/>
    <property type="match status" value="1"/>
</dbReference>
<evidence type="ECO:0000256" key="2">
    <source>
        <dbReference type="ARBA" id="ARBA00023015"/>
    </source>
</evidence>
<dbReference type="PANTHER" id="PTHR30537">
    <property type="entry name" value="HTH-TYPE TRANSCRIPTIONAL REGULATOR"/>
    <property type="match status" value="1"/>
</dbReference>